<name>A0A9D1LVC7_9FIRM</name>
<dbReference type="PIRSF" id="PIRSF011570">
    <property type="entry name" value="SpoVAD"/>
    <property type="match status" value="1"/>
</dbReference>
<reference evidence="1" key="1">
    <citation type="submission" date="2020-10" db="EMBL/GenBank/DDBJ databases">
        <authorList>
            <person name="Gilroy R."/>
        </authorList>
    </citation>
    <scope>NUCLEOTIDE SEQUENCE</scope>
    <source>
        <strain evidence="1">ChiSjej4B22-9803</strain>
    </source>
</reference>
<dbReference type="InterPro" id="IPR038369">
    <property type="entry name" value="SpoVAD_sf"/>
</dbReference>
<dbReference type="InterPro" id="IPR010894">
    <property type="entry name" value="SpoVAD"/>
</dbReference>
<dbReference type="InterPro" id="IPR016039">
    <property type="entry name" value="Thiolase-like"/>
</dbReference>
<dbReference type="Pfam" id="PF07451">
    <property type="entry name" value="SpoVAD"/>
    <property type="match status" value="1"/>
</dbReference>
<protein>
    <submittedName>
        <fullName evidence="1">Stage V sporulation protein AD</fullName>
    </submittedName>
</protein>
<reference evidence="1" key="2">
    <citation type="journal article" date="2021" name="PeerJ">
        <title>Extensive microbial diversity within the chicken gut microbiome revealed by metagenomics and culture.</title>
        <authorList>
            <person name="Gilroy R."/>
            <person name="Ravi A."/>
            <person name="Getino M."/>
            <person name="Pursley I."/>
            <person name="Horton D.L."/>
            <person name="Alikhan N.F."/>
            <person name="Baker D."/>
            <person name="Gharbi K."/>
            <person name="Hall N."/>
            <person name="Watson M."/>
            <person name="Adriaenssens E.M."/>
            <person name="Foster-Nyarko E."/>
            <person name="Jarju S."/>
            <person name="Secka A."/>
            <person name="Antonio M."/>
            <person name="Oren A."/>
            <person name="Chaudhuri R.R."/>
            <person name="La Ragione R."/>
            <person name="Hildebrand F."/>
            <person name="Pallen M.J."/>
        </authorList>
    </citation>
    <scope>NUCLEOTIDE SEQUENCE</scope>
    <source>
        <strain evidence="1">ChiSjej4B22-9803</strain>
    </source>
</reference>
<dbReference type="NCBIfam" id="NF006160">
    <property type="entry name" value="PRK08304.1"/>
    <property type="match status" value="1"/>
</dbReference>
<dbReference type="Gene3D" id="3.40.47.40">
    <property type="entry name" value="Stage V sporulation protein AD"/>
    <property type="match status" value="1"/>
</dbReference>
<comment type="caution">
    <text evidence="1">The sequence shown here is derived from an EMBL/GenBank/DDBJ whole genome shotgun (WGS) entry which is preliminary data.</text>
</comment>
<organism evidence="1 2">
    <name type="scientific">Candidatus Avimonoglobus intestinipullorum</name>
    <dbReference type="NCBI Taxonomy" id="2840699"/>
    <lineage>
        <taxon>Bacteria</taxon>
        <taxon>Bacillati</taxon>
        <taxon>Bacillota</taxon>
        <taxon>Clostridia</taxon>
        <taxon>Eubacteriales</taxon>
        <taxon>Candidatus Avimonoglobus</taxon>
    </lineage>
</organism>
<dbReference type="NCBIfam" id="TIGR02845">
    <property type="entry name" value="spore_V_AD"/>
    <property type="match status" value="1"/>
</dbReference>
<evidence type="ECO:0000313" key="1">
    <source>
        <dbReference type="EMBL" id="HIU48736.1"/>
    </source>
</evidence>
<dbReference type="EMBL" id="DVND01000134">
    <property type="protein sequence ID" value="HIU48736.1"/>
    <property type="molecule type" value="Genomic_DNA"/>
</dbReference>
<dbReference type="Proteomes" id="UP000824111">
    <property type="component" value="Unassembled WGS sequence"/>
</dbReference>
<sequence length="337" mass="36141">MDQRIGKQTVKFENPVSILETASIGGKKEGEGPLKAYFDQVLKDDYWGEDSWEKAEIKLQREVANMALAKAKLTAQDISYVFAGDLMNQCVSSHYAMRELGIPFFGLYGACSTMVESMTLGAMLIGGGFSEKSMCLTSSHFCSAEKQFRFPLEYGGQRTPSAQWTVTGAGCAILTGDGSGPFITHATTGKIVDMGISDLNNMGGAMAPAAVDTLTAHFEDTGFSPSDYDLILTGDLGVIGSDILTDLMNQKGYNIYPNHNDCGKMIFDIKEQDVHAGGSGCGCCGSVFCGNIYKELKKGTYKRILVMATGALMNTITIQQGESIPAIAHALAITTEL</sequence>
<dbReference type="SUPFAM" id="SSF53901">
    <property type="entry name" value="Thiolase-like"/>
    <property type="match status" value="1"/>
</dbReference>
<accession>A0A9D1LVC7</accession>
<evidence type="ECO:0000313" key="2">
    <source>
        <dbReference type="Proteomes" id="UP000824111"/>
    </source>
</evidence>
<proteinExistence type="predicted"/>
<gene>
    <name evidence="1" type="primary">spoVAD</name>
    <name evidence="1" type="ORF">IAB04_05185</name>
</gene>
<dbReference type="AlphaFoldDB" id="A0A9D1LVC7"/>
<dbReference type="GO" id="GO:0016746">
    <property type="term" value="F:acyltransferase activity"/>
    <property type="evidence" value="ECO:0007669"/>
    <property type="project" value="InterPro"/>
</dbReference>